<dbReference type="EMBL" id="JAUPFM010000018">
    <property type="protein sequence ID" value="KAK2822339.1"/>
    <property type="molecule type" value="Genomic_DNA"/>
</dbReference>
<protein>
    <submittedName>
        <fullName evidence="2">Uncharacterized protein</fullName>
    </submittedName>
</protein>
<dbReference type="Proteomes" id="UP001187415">
    <property type="component" value="Unassembled WGS sequence"/>
</dbReference>
<dbReference type="AlphaFoldDB" id="A0AA88IYB1"/>
<accession>A0AA88IYB1</accession>
<organism evidence="2 3">
    <name type="scientific">Channa striata</name>
    <name type="common">Snakehead murrel</name>
    <name type="synonym">Ophicephalus striatus</name>
    <dbReference type="NCBI Taxonomy" id="64152"/>
    <lineage>
        <taxon>Eukaryota</taxon>
        <taxon>Metazoa</taxon>
        <taxon>Chordata</taxon>
        <taxon>Craniata</taxon>
        <taxon>Vertebrata</taxon>
        <taxon>Euteleostomi</taxon>
        <taxon>Actinopterygii</taxon>
        <taxon>Neopterygii</taxon>
        <taxon>Teleostei</taxon>
        <taxon>Neoteleostei</taxon>
        <taxon>Acanthomorphata</taxon>
        <taxon>Anabantaria</taxon>
        <taxon>Anabantiformes</taxon>
        <taxon>Channoidei</taxon>
        <taxon>Channidae</taxon>
        <taxon>Channa</taxon>
    </lineage>
</organism>
<gene>
    <name evidence="2" type="ORF">Q5P01_022404</name>
</gene>
<comment type="caution">
    <text evidence="2">The sequence shown here is derived from an EMBL/GenBank/DDBJ whole genome shotgun (WGS) entry which is preliminary data.</text>
</comment>
<feature type="region of interest" description="Disordered" evidence="1">
    <location>
        <begin position="14"/>
        <end position="52"/>
    </location>
</feature>
<keyword evidence="3" id="KW-1185">Reference proteome</keyword>
<evidence type="ECO:0000313" key="2">
    <source>
        <dbReference type="EMBL" id="KAK2822339.1"/>
    </source>
</evidence>
<proteinExistence type="predicted"/>
<name>A0AA88IYB1_CHASR</name>
<evidence type="ECO:0000256" key="1">
    <source>
        <dbReference type="SAM" id="MobiDB-lite"/>
    </source>
</evidence>
<evidence type="ECO:0000313" key="3">
    <source>
        <dbReference type="Proteomes" id="UP001187415"/>
    </source>
</evidence>
<sequence>MYLKAACTEVPVPRQRGGPRLDRCPSSIQQRQGAGSRVYLSSPASSLSGGCEASRPREQQCLEELLHVHSHFFQASGQPCARMVYRWSKDVSGSSSQLFT</sequence>
<reference evidence="2" key="1">
    <citation type="submission" date="2023-07" db="EMBL/GenBank/DDBJ databases">
        <title>Chromosome-level Genome Assembly of Striped Snakehead (Channa striata).</title>
        <authorList>
            <person name="Liu H."/>
        </authorList>
    </citation>
    <scope>NUCLEOTIDE SEQUENCE</scope>
    <source>
        <strain evidence="2">Gz</strain>
        <tissue evidence="2">Muscle</tissue>
    </source>
</reference>